<keyword evidence="2" id="KW-0347">Helicase</keyword>
<dbReference type="InterPro" id="IPR038726">
    <property type="entry name" value="PDDEXK_AddAB-type"/>
</dbReference>
<dbReference type="Gene3D" id="3.90.320.10">
    <property type="match status" value="1"/>
</dbReference>
<comment type="caution">
    <text evidence="2">The sequence shown here is derived from an EMBL/GenBank/DDBJ whole genome shotgun (WGS) entry which is preliminary data.</text>
</comment>
<dbReference type="GO" id="GO:0004386">
    <property type="term" value="F:helicase activity"/>
    <property type="evidence" value="ECO:0007669"/>
    <property type="project" value="UniProtKB-KW"/>
</dbReference>
<sequence>MPEPRQPAVFAIGAQRGFADALAEGLLKRYANDRLGLARATLLIPNHRAGRAITEALVRHAAQGLLLPRMVLIGDIDLDESLGALLDPLGDGADVPPAVDPLERRFRLAAIITREGKGRAGADDPAEALRLACDYARVLDQLQIEERTLDQLDSIDVEADLAEHWAAARDLFLRVGRAWAAELSELGRIDPADRRNRLLDKAATRWRDHPPQTPVIAAGITTSAPAIARLLRGIADLPKGMVVLPGLDLDMDTALWEAIGHPVTTPVPPGSEAVEKPAITHPQYHLKQLLHAMSVSREEVQAWQTEPRTGLAADRARLLRSIFLPARLSDRWVTLEAADRRTKGIRIIEAENPDEEAQAIGLLVRQALDVPARRVAIVTPDRSLAARVIAHLRRWQIEADDSAGEALPVTPPGRFLLAVAQCLADDFAPVALLDLFKHPLAQAGDGRRAWLDEVRALDKLLRGPRPAPGLAGIDAAIGNRPLKAWWHDVKALLAPVAKWPRDPQPLSATIQAIAAAADSLSGQAVWTGLAGRCASDIVQQLLARTGTHDPRVTPSQAVDILARLMREKAVRPPYGKHPRVAIYGLLEARLQSADLVICAGLNEGIWPQIPSPDPWLAPMVRNALGLPPLEMRVGLAAQDLAGALASAEVVLTRARRDGSAPTVASRFLLRLQAVAPDRLMENHETLVLARRLDRRLPLARIEKPAPRPDAGQRVKRLSVTELDRLRADPFAFYAKRILALPSLDPVDAEPSAAWRGTLVHEILEYWHREDGLDAASLVPRACRYLDETNVHPLIKALWRPRLVAALDWIAEETRSLAVAGRRMIDAERSGTFIIDGVEIRGKADRIDRLPDGTLAIVDYKTGKPPSARQVEAGYALQLGLLGMMAERGGFLAKDDQPEIAGKAAAFEYWSLTRSKSGDFGHRESPVGRRGSELTADAMLPTAERFLREALEKWILGDAPFTAKLVPDQATYTEYDQLMRLAEWYGRQGSGE</sequence>
<dbReference type="EMBL" id="QJJM01000006">
    <property type="protein sequence ID" value="PXW76020.1"/>
    <property type="molecule type" value="Genomic_DNA"/>
</dbReference>
<keyword evidence="2" id="KW-0067">ATP-binding</keyword>
<feature type="domain" description="PD-(D/E)XK endonuclease-like" evidence="1">
    <location>
        <begin position="716"/>
        <end position="959"/>
    </location>
</feature>
<keyword evidence="3" id="KW-1185">Reference proteome</keyword>
<keyword evidence="2" id="KW-0547">Nucleotide-binding</keyword>
<reference evidence="2 3" key="1">
    <citation type="submission" date="2018-05" db="EMBL/GenBank/DDBJ databases">
        <title>Genomic Encyclopedia of Type Strains, Phase IV (KMG-IV): sequencing the most valuable type-strain genomes for metagenomic binning, comparative biology and taxonomic classification.</title>
        <authorList>
            <person name="Goeker M."/>
        </authorList>
    </citation>
    <scope>NUCLEOTIDE SEQUENCE [LARGE SCALE GENOMIC DNA]</scope>
    <source>
        <strain evidence="2 3">DSM 3183</strain>
    </source>
</reference>
<dbReference type="OrthoDB" id="9780606at2"/>
<gene>
    <name evidence="2" type="ORF">C7451_106185</name>
</gene>
<organism evidence="2 3">
    <name type="scientific">Blastomonas natatoria</name>
    <dbReference type="NCBI Taxonomy" id="34015"/>
    <lineage>
        <taxon>Bacteria</taxon>
        <taxon>Pseudomonadati</taxon>
        <taxon>Pseudomonadota</taxon>
        <taxon>Alphaproteobacteria</taxon>
        <taxon>Sphingomonadales</taxon>
        <taxon>Sphingomonadaceae</taxon>
        <taxon>Blastomonas</taxon>
    </lineage>
</organism>
<dbReference type="Proteomes" id="UP000248014">
    <property type="component" value="Unassembled WGS sequence"/>
</dbReference>
<dbReference type="SUPFAM" id="SSF52540">
    <property type="entry name" value="P-loop containing nucleoside triphosphate hydrolases"/>
    <property type="match status" value="1"/>
</dbReference>
<evidence type="ECO:0000313" key="2">
    <source>
        <dbReference type="EMBL" id="PXW76020.1"/>
    </source>
</evidence>
<evidence type="ECO:0000313" key="3">
    <source>
        <dbReference type="Proteomes" id="UP000248014"/>
    </source>
</evidence>
<proteinExistence type="predicted"/>
<evidence type="ECO:0000259" key="1">
    <source>
        <dbReference type="Pfam" id="PF12705"/>
    </source>
</evidence>
<protein>
    <submittedName>
        <fullName evidence="2">ATP-dependent helicase/nuclease subunit B</fullName>
    </submittedName>
</protein>
<dbReference type="SUPFAM" id="SSF52980">
    <property type="entry name" value="Restriction endonuclease-like"/>
    <property type="match status" value="1"/>
</dbReference>
<name>A0A2V3V3F2_9SPHN</name>
<dbReference type="InterPro" id="IPR011335">
    <property type="entry name" value="Restrct_endonuc-II-like"/>
</dbReference>
<accession>A0A2V3V3F2</accession>
<dbReference type="InterPro" id="IPR027417">
    <property type="entry name" value="P-loop_NTPase"/>
</dbReference>
<dbReference type="Pfam" id="PF12705">
    <property type="entry name" value="PDDEXK_1"/>
    <property type="match status" value="1"/>
</dbReference>
<keyword evidence="2" id="KW-0378">Hydrolase</keyword>
<dbReference type="InterPro" id="IPR011604">
    <property type="entry name" value="PDDEXK-like_dom_sf"/>
</dbReference>
<dbReference type="AlphaFoldDB" id="A0A2V3V3F2"/>
<dbReference type="RefSeq" id="WP_110298694.1">
    <property type="nucleotide sequence ID" value="NZ_QJJM01000006.1"/>
</dbReference>